<keyword evidence="15" id="KW-1185">Reference proteome</keyword>
<dbReference type="STRING" id="51028.A0A0N4VMI6"/>
<evidence type="ECO:0000256" key="7">
    <source>
        <dbReference type="ARBA" id="ARBA00022989"/>
    </source>
</evidence>
<name>A0A0N4VMI6_ENTVE</name>
<dbReference type="Pfam" id="PF06803">
    <property type="entry name" value="DUF1232"/>
    <property type="match status" value="1"/>
</dbReference>
<keyword evidence="8 12" id="KW-0472">Membrane</keyword>
<evidence type="ECO:0000256" key="2">
    <source>
        <dbReference type="ARBA" id="ARBA00014068"/>
    </source>
</evidence>
<evidence type="ECO:0000256" key="9">
    <source>
        <dbReference type="ARBA" id="ARBA00030110"/>
    </source>
</evidence>
<evidence type="ECO:0000256" key="5">
    <source>
        <dbReference type="ARBA" id="ARBA00022771"/>
    </source>
</evidence>
<dbReference type="InterPro" id="IPR013083">
    <property type="entry name" value="Znf_RING/FYVE/PHD"/>
</dbReference>
<evidence type="ECO:0000256" key="11">
    <source>
        <dbReference type="PROSITE-ProRule" id="PRU00175"/>
    </source>
</evidence>
<keyword evidence="3 12" id="KW-0812">Transmembrane</keyword>
<dbReference type="Pfam" id="PF00097">
    <property type="entry name" value="zf-C3HC4"/>
    <property type="match status" value="1"/>
</dbReference>
<evidence type="ECO:0000313" key="15">
    <source>
        <dbReference type="Proteomes" id="UP000274131"/>
    </source>
</evidence>
<dbReference type="PANTHER" id="PTHR22894">
    <property type="entry name" value="RING-TYPE DOMAIN-CONTAINING PROTEIN"/>
    <property type="match status" value="1"/>
</dbReference>
<dbReference type="EMBL" id="UXUI01011958">
    <property type="protein sequence ID" value="VDD96631.1"/>
    <property type="molecule type" value="Genomic_DNA"/>
</dbReference>
<proteinExistence type="predicted"/>
<dbReference type="InterPro" id="IPR018957">
    <property type="entry name" value="Znf_C3HC4_RING-type"/>
</dbReference>
<feature type="transmembrane region" description="Helical" evidence="12">
    <location>
        <begin position="20"/>
        <end position="37"/>
    </location>
</feature>
<reference evidence="14 15" key="2">
    <citation type="submission" date="2018-10" db="EMBL/GenBank/DDBJ databases">
        <authorList>
            <consortium name="Pathogen Informatics"/>
        </authorList>
    </citation>
    <scope>NUCLEOTIDE SEQUENCE [LARGE SCALE GENOMIC DNA]</scope>
</reference>
<reference evidence="16" key="1">
    <citation type="submission" date="2017-02" db="UniProtKB">
        <authorList>
            <consortium name="WormBaseParasite"/>
        </authorList>
    </citation>
    <scope>IDENTIFICATION</scope>
</reference>
<comment type="subcellular location">
    <subcellularLocation>
        <location evidence="1">Endomembrane system</location>
        <topology evidence="1">Multi-pass membrane protein</topology>
    </subcellularLocation>
</comment>
<accession>A0A0N4VMI6</accession>
<keyword evidence="5 11" id="KW-0863">Zinc-finger</keyword>
<evidence type="ECO:0000259" key="13">
    <source>
        <dbReference type="PROSITE" id="PS50089"/>
    </source>
</evidence>
<dbReference type="OrthoDB" id="9049620at2759"/>
<dbReference type="InterPro" id="IPR001841">
    <property type="entry name" value="Znf_RING"/>
</dbReference>
<evidence type="ECO:0000256" key="4">
    <source>
        <dbReference type="ARBA" id="ARBA00022723"/>
    </source>
</evidence>
<sequence>MDDNLLLSEPIVEGFDDAATFSLVLAGLIILILMAFLKWPRRRQAQIHPSFISTVNGVRQERLHNEPSAPPLENEETPSFTDPDRICPICLGPALFAVLTNCGHLFCCNCFYLYWQHSGNIMRPVKCAVCRSVVSVLMPKVVQGERESNVDDAIRSDTQLNEYNRRFSGASRPLLDYIRDIPVMIPYMLRFLFSVNGIMTMFRIRVMFCLLGILIYVLFPFDILPEAVYGIFGFIDDFFVAIALLAYAIIMFRRLVADRRLRFDGDVFGDE</sequence>
<keyword evidence="7 12" id="KW-1133">Transmembrane helix</keyword>
<dbReference type="Gene3D" id="3.30.40.10">
    <property type="entry name" value="Zinc/RING finger domain, C3HC4 (zinc finger)"/>
    <property type="match status" value="1"/>
</dbReference>
<evidence type="ECO:0000256" key="3">
    <source>
        <dbReference type="ARBA" id="ARBA00022692"/>
    </source>
</evidence>
<dbReference type="AlphaFoldDB" id="A0A0N4VMI6"/>
<evidence type="ECO:0000256" key="1">
    <source>
        <dbReference type="ARBA" id="ARBA00004127"/>
    </source>
</evidence>
<dbReference type="InterPro" id="IPR010652">
    <property type="entry name" value="DUF1232"/>
</dbReference>
<keyword evidence="4" id="KW-0479">Metal-binding</keyword>
<organism evidence="16">
    <name type="scientific">Enterobius vermicularis</name>
    <name type="common">Human pinworm</name>
    <dbReference type="NCBI Taxonomy" id="51028"/>
    <lineage>
        <taxon>Eukaryota</taxon>
        <taxon>Metazoa</taxon>
        <taxon>Ecdysozoa</taxon>
        <taxon>Nematoda</taxon>
        <taxon>Chromadorea</taxon>
        <taxon>Rhabditida</taxon>
        <taxon>Spirurina</taxon>
        <taxon>Oxyuridomorpha</taxon>
        <taxon>Oxyuroidea</taxon>
        <taxon>Oxyuridae</taxon>
        <taxon>Enterobius</taxon>
    </lineage>
</organism>
<feature type="transmembrane region" description="Helical" evidence="12">
    <location>
        <begin position="227"/>
        <end position="252"/>
    </location>
</feature>
<dbReference type="PROSITE" id="PS50089">
    <property type="entry name" value="ZF_RING_2"/>
    <property type="match status" value="1"/>
</dbReference>
<feature type="transmembrane region" description="Helical" evidence="12">
    <location>
        <begin position="202"/>
        <end position="221"/>
    </location>
</feature>
<evidence type="ECO:0000256" key="10">
    <source>
        <dbReference type="ARBA" id="ARBA00031107"/>
    </source>
</evidence>
<dbReference type="UniPathway" id="UPA00143"/>
<protein>
    <recommendedName>
        <fullName evidence="2">E3 ubiquitin-protein ligase RNF170</fullName>
    </recommendedName>
    <alternativeName>
        <fullName evidence="10">RING finger protein 170</fullName>
    </alternativeName>
    <alternativeName>
        <fullName evidence="9">RING-type E3 ubiquitin transferase RNF170</fullName>
    </alternativeName>
</protein>
<dbReference type="PANTHER" id="PTHR22894:SF5">
    <property type="entry name" value="RING-TYPE DOMAIN-CONTAINING PROTEIN"/>
    <property type="match status" value="1"/>
</dbReference>
<evidence type="ECO:0000256" key="8">
    <source>
        <dbReference type="ARBA" id="ARBA00023136"/>
    </source>
</evidence>
<evidence type="ECO:0000256" key="6">
    <source>
        <dbReference type="ARBA" id="ARBA00022833"/>
    </source>
</evidence>
<dbReference type="InterPro" id="IPR038896">
    <property type="entry name" value="RNF170"/>
</dbReference>
<dbReference type="SMART" id="SM00184">
    <property type="entry name" value="RING"/>
    <property type="match status" value="1"/>
</dbReference>
<feature type="domain" description="RING-type" evidence="13">
    <location>
        <begin position="87"/>
        <end position="131"/>
    </location>
</feature>
<dbReference type="GO" id="GO:0012505">
    <property type="term" value="C:endomembrane system"/>
    <property type="evidence" value="ECO:0007669"/>
    <property type="project" value="UniProtKB-SubCell"/>
</dbReference>
<dbReference type="Proteomes" id="UP000274131">
    <property type="component" value="Unassembled WGS sequence"/>
</dbReference>
<gene>
    <name evidence="14" type="ORF">EVEC_LOCUS11382</name>
</gene>
<dbReference type="GO" id="GO:0016567">
    <property type="term" value="P:protein ubiquitination"/>
    <property type="evidence" value="ECO:0007669"/>
    <property type="project" value="UniProtKB-UniPathway"/>
</dbReference>
<dbReference type="GO" id="GO:0061630">
    <property type="term" value="F:ubiquitin protein ligase activity"/>
    <property type="evidence" value="ECO:0007669"/>
    <property type="project" value="InterPro"/>
</dbReference>
<keyword evidence="6" id="KW-0862">Zinc</keyword>
<dbReference type="WBParaSite" id="EVEC_0001214401-mRNA-1">
    <property type="protein sequence ID" value="EVEC_0001214401-mRNA-1"/>
    <property type="gene ID" value="EVEC_0001214401"/>
</dbReference>
<dbReference type="SUPFAM" id="SSF57850">
    <property type="entry name" value="RING/U-box"/>
    <property type="match status" value="1"/>
</dbReference>
<evidence type="ECO:0000256" key="12">
    <source>
        <dbReference type="SAM" id="Phobius"/>
    </source>
</evidence>
<evidence type="ECO:0000313" key="16">
    <source>
        <dbReference type="WBParaSite" id="EVEC_0001214401-mRNA-1"/>
    </source>
</evidence>
<dbReference type="GO" id="GO:0008270">
    <property type="term" value="F:zinc ion binding"/>
    <property type="evidence" value="ECO:0007669"/>
    <property type="project" value="UniProtKB-KW"/>
</dbReference>
<evidence type="ECO:0000313" key="14">
    <source>
        <dbReference type="EMBL" id="VDD96631.1"/>
    </source>
</evidence>